<dbReference type="Pfam" id="PF14432">
    <property type="entry name" value="DYW_deaminase"/>
    <property type="match status" value="1"/>
</dbReference>
<dbReference type="OrthoDB" id="185373at2759"/>
<dbReference type="InterPro" id="IPR032867">
    <property type="entry name" value="DYW_dom"/>
</dbReference>
<dbReference type="PANTHER" id="PTHR47926">
    <property type="entry name" value="PENTATRICOPEPTIDE REPEAT-CONTAINING PROTEIN"/>
    <property type="match status" value="1"/>
</dbReference>
<dbReference type="NCBIfam" id="TIGR00756">
    <property type="entry name" value="PPR"/>
    <property type="match status" value="3"/>
</dbReference>
<keyword evidence="1" id="KW-0677">Repeat</keyword>
<dbReference type="GO" id="GO:0005739">
    <property type="term" value="C:mitochondrion"/>
    <property type="evidence" value="ECO:0000318"/>
    <property type="project" value="GO_Central"/>
</dbReference>
<dbReference type="GO" id="GO:0003723">
    <property type="term" value="F:RNA binding"/>
    <property type="evidence" value="ECO:0007669"/>
    <property type="project" value="InterPro"/>
</dbReference>
<reference evidence="5" key="3">
    <citation type="submission" date="2022-01" db="UniProtKB">
        <authorList>
            <consortium name="EnsemblPlants"/>
        </authorList>
    </citation>
    <scope>IDENTIFICATION</scope>
    <source>
        <strain evidence="5">subsp. vulgare</strain>
    </source>
</reference>
<evidence type="ECO:0000313" key="6">
    <source>
        <dbReference type="Proteomes" id="UP000011116"/>
    </source>
</evidence>
<dbReference type="GO" id="GO:0008270">
    <property type="term" value="F:zinc ion binding"/>
    <property type="evidence" value="ECO:0007669"/>
    <property type="project" value="InterPro"/>
</dbReference>
<gene>
    <name evidence="5" type="primary">LOC123409008</name>
</gene>
<sequence>MPPAPATVTATAAAALQLEPFLPRLTTLPHHKQFHAQLITSARLYFEPSLRARFLDRLALSAHAAALPHALLLLRSLPSPATNDFNAALRGLAASPHPARSLLLLAGRLLPSPSPPRPRLDALSLSFALKASARCSDGPATLQLHALVLRLGCTADVRLITTLLDSYAKCDELASARKVFDEMTVRDVASWNALLAGLAQGTEPSLALALFHRLVRSFQELPPREAPNVVTIIAALSACAQIGSLQDGLCVHEFARKIGVGGNVRVCNALIDMYSKCGSLARALEVFHSIKREDRTLVSYNTAIQAISMHGHGGDALKLFDEMPTCIEPDEVTYIAVLCGCNHAGLVDEGLRVFHGMRVPPNVKHYGTVVDLLGRAGRLAEAYDTIKSMPFPADIVLWQTLLGASKTHGDVELAEVAATKLTELGSNVDGDYVLLSNVYASKARWADVGRVRDTMRSNDVRKVPGFSYTEISGVMHKFINGDKEHPRLQEIYRALGEIMSRIGELGYEPETSNVLHDIGEEEKQYALSYHSEKLAIAFGLIATPPGETLRVIKNIRICGDCHVVAKLISKAYGRVIIIRDRARFHRFEDGQCSCSDYW</sequence>
<dbReference type="Gene3D" id="1.25.40.10">
    <property type="entry name" value="Tetratricopeptide repeat domain"/>
    <property type="match status" value="3"/>
</dbReference>
<dbReference type="Pfam" id="PF13041">
    <property type="entry name" value="PPR_2"/>
    <property type="match status" value="1"/>
</dbReference>
<dbReference type="FunFam" id="1.25.40.10:FF:002946">
    <property type="entry name" value="Os12g0114400 protein"/>
    <property type="match status" value="1"/>
</dbReference>
<dbReference type="PANTHER" id="PTHR47926:SF408">
    <property type="entry name" value="DYW DOMAIN-CONTAINING PROTEIN"/>
    <property type="match status" value="1"/>
</dbReference>
<protein>
    <recommendedName>
        <fullName evidence="4">DYW domain-containing protein</fullName>
    </recommendedName>
</protein>
<dbReference type="AlphaFoldDB" id="A0A8I6Z8H2"/>
<evidence type="ECO:0000256" key="1">
    <source>
        <dbReference type="ARBA" id="ARBA00022737"/>
    </source>
</evidence>
<dbReference type="Gramene" id="HORVU.MOREX.r3.7HG0666080.1">
    <property type="protein sequence ID" value="HORVU.MOREX.r3.7HG0666080.1.CDS1"/>
    <property type="gene ID" value="HORVU.MOREX.r3.7HG0666080"/>
</dbReference>
<accession>A0A8I6Z8H2</accession>
<dbReference type="InterPro" id="IPR002885">
    <property type="entry name" value="PPR_rpt"/>
</dbReference>
<dbReference type="Pfam" id="PF01535">
    <property type="entry name" value="PPR"/>
    <property type="match status" value="4"/>
</dbReference>
<proteinExistence type="predicted"/>
<dbReference type="InterPro" id="IPR046848">
    <property type="entry name" value="E_motif"/>
</dbReference>
<dbReference type="InterPro" id="IPR046960">
    <property type="entry name" value="PPR_At4g14850-like_plant"/>
</dbReference>
<dbReference type="Pfam" id="PF20431">
    <property type="entry name" value="E_motif"/>
    <property type="match status" value="1"/>
</dbReference>
<dbReference type="PROSITE" id="PS51375">
    <property type="entry name" value="PPR"/>
    <property type="match status" value="2"/>
</dbReference>
<keyword evidence="6" id="KW-1185">Reference proteome</keyword>
<evidence type="ECO:0000256" key="2">
    <source>
        <dbReference type="ARBA" id="ARBA00022946"/>
    </source>
</evidence>
<dbReference type="KEGG" id="hvg:123409008"/>
<dbReference type="InterPro" id="IPR011990">
    <property type="entry name" value="TPR-like_helical_dom_sf"/>
</dbReference>
<feature type="repeat" description="PPR" evidence="3">
    <location>
        <begin position="263"/>
        <end position="297"/>
    </location>
</feature>
<dbReference type="SMR" id="A0A8I6Z8H2"/>
<dbReference type="GO" id="GO:0080156">
    <property type="term" value="P:mitochondrial mRNA modification"/>
    <property type="evidence" value="ECO:0000318"/>
    <property type="project" value="GO_Central"/>
</dbReference>
<evidence type="ECO:0000313" key="5">
    <source>
        <dbReference type="EnsemblPlants" id="HORVU.MOREX.r3.7HG0666080.1.CDS1"/>
    </source>
</evidence>
<reference evidence="6" key="1">
    <citation type="journal article" date="2012" name="Nature">
        <title>A physical, genetic and functional sequence assembly of the barley genome.</title>
        <authorList>
            <consortium name="The International Barley Genome Sequencing Consortium"/>
            <person name="Mayer K.F."/>
            <person name="Waugh R."/>
            <person name="Brown J.W."/>
            <person name="Schulman A."/>
            <person name="Langridge P."/>
            <person name="Platzer M."/>
            <person name="Fincher G.B."/>
            <person name="Muehlbauer G.J."/>
            <person name="Sato K."/>
            <person name="Close T.J."/>
            <person name="Wise R.P."/>
            <person name="Stein N."/>
        </authorList>
    </citation>
    <scope>NUCLEOTIDE SEQUENCE [LARGE SCALE GENOMIC DNA]</scope>
    <source>
        <strain evidence="6">cv. Morex</strain>
    </source>
</reference>
<keyword evidence="2" id="KW-0809">Transit peptide</keyword>
<feature type="repeat" description="PPR" evidence="3">
    <location>
        <begin position="156"/>
        <end position="190"/>
    </location>
</feature>
<feature type="domain" description="DYW" evidence="4">
    <location>
        <begin position="506"/>
        <end position="598"/>
    </location>
</feature>
<name>A0A8I6Z8H2_HORVV</name>
<dbReference type="GeneID" id="123409008"/>
<organism evidence="5 6">
    <name type="scientific">Hordeum vulgare subsp. vulgare</name>
    <name type="common">Domesticated barley</name>
    <dbReference type="NCBI Taxonomy" id="112509"/>
    <lineage>
        <taxon>Eukaryota</taxon>
        <taxon>Viridiplantae</taxon>
        <taxon>Streptophyta</taxon>
        <taxon>Embryophyta</taxon>
        <taxon>Tracheophyta</taxon>
        <taxon>Spermatophyta</taxon>
        <taxon>Magnoliopsida</taxon>
        <taxon>Liliopsida</taxon>
        <taxon>Poales</taxon>
        <taxon>Poaceae</taxon>
        <taxon>BOP clade</taxon>
        <taxon>Pooideae</taxon>
        <taxon>Triticodae</taxon>
        <taxon>Triticeae</taxon>
        <taxon>Hordeinae</taxon>
        <taxon>Hordeum</taxon>
    </lineage>
</organism>
<dbReference type="EnsemblPlants" id="HORVU.MOREX.r3.7HG0666080.1">
    <property type="protein sequence ID" value="HORVU.MOREX.r3.7HG0666080.1.CDS1"/>
    <property type="gene ID" value="HORVU.MOREX.r3.7HG0666080"/>
</dbReference>
<evidence type="ECO:0000259" key="4">
    <source>
        <dbReference type="Pfam" id="PF14432"/>
    </source>
</evidence>
<reference evidence="5" key="2">
    <citation type="submission" date="2020-10" db="EMBL/GenBank/DDBJ databases">
        <authorList>
            <person name="Scholz U."/>
            <person name="Mascher M."/>
            <person name="Fiebig A."/>
        </authorList>
    </citation>
    <scope>NUCLEOTIDE SEQUENCE [LARGE SCALE GENOMIC DNA]</scope>
    <source>
        <strain evidence="5">cv. Morex</strain>
    </source>
</reference>
<dbReference type="FunFam" id="1.25.40.10:FF:001201">
    <property type="entry name" value="Pentatricopeptide repeat-containing protein OGR1, mitochondrial"/>
    <property type="match status" value="1"/>
</dbReference>
<dbReference type="Proteomes" id="UP000011116">
    <property type="component" value="Chromosome 7H"/>
</dbReference>
<dbReference type="Gramene" id="HORVU.MOREX.r2.7HG0552600.1">
    <property type="protein sequence ID" value="HORVU.MOREX.r2.7HG0552600.1.CDS.1"/>
    <property type="gene ID" value="HORVU.MOREX.r2.7HG0552600"/>
</dbReference>
<dbReference type="RefSeq" id="XP_044957948.1">
    <property type="nucleotide sequence ID" value="XM_045102013.1"/>
</dbReference>
<evidence type="ECO:0000256" key="3">
    <source>
        <dbReference type="PROSITE-ProRule" id="PRU00708"/>
    </source>
</evidence>